<reference evidence="1 2" key="1">
    <citation type="journal article" date="2015" name="Sci. Rep.">
        <title>The power of single molecule real-time sequencing technology in the de novo assembly of a eukaryotic genome.</title>
        <authorList>
            <person name="Sakai H."/>
            <person name="Naito K."/>
            <person name="Ogiso-Tanaka E."/>
            <person name="Takahashi Y."/>
            <person name="Iseki K."/>
            <person name="Muto C."/>
            <person name="Satou K."/>
            <person name="Teruya K."/>
            <person name="Shiroma A."/>
            <person name="Shimoji M."/>
            <person name="Hirano T."/>
            <person name="Itoh T."/>
            <person name="Kaga A."/>
            <person name="Tomooka N."/>
        </authorList>
    </citation>
    <scope>NUCLEOTIDE SEQUENCE [LARGE SCALE GENOMIC DNA]</scope>
    <source>
        <strain evidence="2">cv. Shumari</strain>
    </source>
</reference>
<dbReference type="Proteomes" id="UP000291084">
    <property type="component" value="Chromosome 9"/>
</dbReference>
<proteinExistence type="predicted"/>
<keyword evidence="2" id="KW-1185">Reference proteome</keyword>
<organism evidence="1 2">
    <name type="scientific">Vigna angularis var. angularis</name>
    <dbReference type="NCBI Taxonomy" id="157739"/>
    <lineage>
        <taxon>Eukaryota</taxon>
        <taxon>Viridiplantae</taxon>
        <taxon>Streptophyta</taxon>
        <taxon>Embryophyta</taxon>
        <taxon>Tracheophyta</taxon>
        <taxon>Spermatophyta</taxon>
        <taxon>Magnoliopsida</taxon>
        <taxon>eudicotyledons</taxon>
        <taxon>Gunneridae</taxon>
        <taxon>Pentapetalae</taxon>
        <taxon>rosids</taxon>
        <taxon>fabids</taxon>
        <taxon>Fabales</taxon>
        <taxon>Fabaceae</taxon>
        <taxon>Papilionoideae</taxon>
        <taxon>50 kb inversion clade</taxon>
        <taxon>NPAAA clade</taxon>
        <taxon>indigoferoid/millettioid clade</taxon>
        <taxon>Phaseoleae</taxon>
        <taxon>Vigna</taxon>
    </lineage>
</organism>
<accession>A0A0S3SZG5</accession>
<name>A0A0S3SZG5_PHAAN</name>
<evidence type="ECO:0000313" key="1">
    <source>
        <dbReference type="EMBL" id="BAT98123.1"/>
    </source>
</evidence>
<sequence>MYHIHTSKTKHPRLTPCTLILPNSTLLVLDVLDFRHSLSLSVFSRWVCLVLLPYPLLSQSLIGFSALNDTLSKP</sequence>
<dbReference type="AlphaFoldDB" id="A0A0S3SZG5"/>
<gene>
    <name evidence="1" type="primary">Vigan.09G175000</name>
    <name evidence="1" type="ORF">VIGAN_09175000</name>
</gene>
<dbReference type="EMBL" id="AP015042">
    <property type="protein sequence ID" value="BAT98123.1"/>
    <property type="molecule type" value="Genomic_DNA"/>
</dbReference>
<protein>
    <submittedName>
        <fullName evidence="1">Uncharacterized protein</fullName>
    </submittedName>
</protein>
<evidence type="ECO:0000313" key="2">
    <source>
        <dbReference type="Proteomes" id="UP000291084"/>
    </source>
</evidence>